<dbReference type="NCBIfam" id="TIGR00033">
    <property type="entry name" value="aroC"/>
    <property type="match status" value="1"/>
</dbReference>
<evidence type="ECO:0000256" key="7">
    <source>
        <dbReference type="HAMAP-Rule" id="MF_00300"/>
    </source>
</evidence>
<dbReference type="PROSITE" id="PS00787">
    <property type="entry name" value="CHORISMATE_SYNTHASE_1"/>
    <property type="match status" value="1"/>
</dbReference>
<keyword evidence="6 7" id="KW-0456">Lyase</keyword>
<comment type="function">
    <text evidence="7">Catalyzes the anti-1,4-elimination of the C-3 phosphate and the C-6 proR hydrogen from 5-enolpyruvylshikimate-3-phosphate (EPSP) to yield chorismate, which is the branch point compound that serves as the starting substrate for the three terminal pathways of aromatic amino acid biosynthesis. This reaction introduces a second double bond into the aromatic ring system.</text>
</comment>
<feature type="binding site" evidence="7">
    <location>
        <position position="48"/>
    </location>
    <ligand>
        <name>NADP(+)</name>
        <dbReference type="ChEBI" id="CHEBI:58349"/>
    </ligand>
</feature>
<dbReference type="CDD" id="cd07304">
    <property type="entry name" value="Chorismate_synthase"/>
    <property type="match status" value="1"/>
</dbReference>
<evidence type="ECO:0000256" key="8">
    <source>
        <dbReference type="RuleBase" id="RU000605"/>
    </source>
</evidence>
<dbReference type="SUPFAM" id="SSF103263">
    <property type="entry name" value="Chorismate synthase, AroC"/>
    <property type="match status" value="1"/>
</dbReference>
<keyword evidence="7" id="KW-0288">FMN</keyword>
<dbReference type="EMBL" id="BMGJ01000008">
    <property type="protein sequence ID" value="GGD67344.1"/>
    <property type="molecule type" value="Genomic_DNA"/>
</dbReference>
<comment type="catalytic activity">
    <reaction evidence="7 8">
        <text>5-O-(1-carboxyvinyl)-3-phosphoshikimate = chorismate + phosphate</text>
        <dbReference type="Rhea" id="RHEA:21020"/>
        <dbReference type="ChEBI" id="CHEBI:29748"/>
        <dbReference type="ChEBI" id="CHEBI:43474"/>
        <dbReference type="ChEBI" id="CHEBI:57701"/>
        <dbReference type="EC" id="4.2.3.5"/>
    </reaction>
</comment>
<keyword evidence="4 7" id="KW-0028">Amino-acid biosynthesis</keyword>
<evidence type="ECO:0000256" key="6">
    <source>
        <dbReference type="ARBA" id="ARBA00023239"/>
    </source>
</evidence>
<comment type="pathway">
    <text evidence="1 7 8">Metabolic intermediate biosynthesis; chorismate biosynthesis; chorismate from D-erythrose 4-phosphate and phosphoenolpyruvate: step 7/7.</text>
</comment>
<evidence type="ECO:0000256" key="3">
    <source>
        <dbReference type="ARBA" id="ARBA00013036"/>
    </source>
</evidence>
<dbReference type="Gene3D" id="3.60.150.10">
    <property type="entry name" value="Chorismate synthase AroC"/>
    <property type="match status" value="1"/>
</dbReference>
<dbReference type="Pfam" id="PF01264">
    <property type="entry name" value="Chorismate_synt"/>
    <property type="match status" value="1"/>
</dbReference>
<dbReference type="Proteomes" id="UP000614272">
    <property type="component" value="Unassembled WGS sequence"/>
</dbReference>
<evidence type="ECO:0000256" key="5">
    <source>
        <dbReference type="ARBA" id="ARBA00023141"/>
    </source>
</evidence>
<keyword evidence="7" id="KW-0274">FAD</keyword>
<reference evidence="10" key="1">
    <citation type="journal article" date="2019" name="Int. J. Syst. Evol. Microbiol.">
        <title>The Global Catalogue of Microorganisms (GCM) 10K type strain sequencing project: providing services to taxonomists for standard genome sequencing and annotation.</title>
        <authorList>
            <consortium name="The Broad Institute Genomics Platform"/>
            <consortium name="The Broad Institute Genome Sequencing Center for Infectious Disease"/>
            <person name="Wu L."/>
            <person name="Ma J."/>
        </authorList>
    </citation>
    <scope>NUCLEOTIDE SEQUENCE [LARGE SCALE GENOMIC DNA]</scope>
    <source>
        <strain evidence="10">CGMCC 1.12923</strain>
    </source>
</reference>
<keyword evidence="5 7" id="KW-0057">Aromatic amino acid biosynthesis</keyword>
<accession>A0ABQ1RI45</accession>
<feature type="binding site" evidence="7">
    <location>
        <position position="278"/>
    </location>
    <ligand>
        <name>FMN</name>
        <dbReference type="ChEBI" id="CHEBI:58210"/>
    </ligand>
</feature>
<comment type="caution">
    <text evidence="9">The sequence shown here is derived from an EMBL/GenBank/DDBJ whole genome shotgun (WGS) entry which is preliminary data.</text>
</comment>
<organism evidence="9 10">
    <name type="scientific">Lacimicrobium alkaliphilum</name>
    <dbReference type="NCBI Taxonomy" id="1526571"/>
    <lineage>
        <taxon>Bacteria</taxon>
        <taxon>Pseudomonadati</taxon>
        <taxon>Pseudomonadota</taxon>
        <taxon>Gammaproteobacteria</taxon>
        <taxon>Alteromonadales</taxon>
        <taxon>Alteromonadaceae</taxon>
        <taxon>Lacimicrobium</taxon>
    </lineage>
</organism>
<dbReference type="PIRSF" id="PIRSF001456">
    <property type="entry name" value="Chorismate_synth"/>
    <property type="match status" value="1"/>
</dbReference>
<dbReference type="HAMAP" id="MF_00300">
    <property type="entry name" value="Chorismate_synth"/>
    <property type="match status" value="1"/>
</dbReference>
<dbReference type="NCBIfam" id="NF003793">
    <property type="entry name" value="PRK05382.1"/>
    <property type="match status" value="1"/>
</dbReference>
<dbReference type="EC" id="4.2.3.5" evidence="3 7"/>
<comment type="cofactor">
    <cofactor evidence="7 8">
        <name>FMNH2</name>
        <dbReference type="ChEBI" id="CHEBI:57618"/>
    </cofactor>
    <text evidence="7 8">Reduced FMN (FMNH(2)).</text>
</comment>
<dbReference type="InterPro" id="IPR035904">
    <property type="entry name" value="Chorismate_synth_AroC_sf"/>
</dbReference>
<feature type="binding site" evidence="7">
    <location>
        <begin position="238"/>
        <end position="239"/>
    </location>
    <ligand>
        <name>FMN</name>
        <dbReference type="ChEBI" id="CHEBI:58210"/>
    </ligand>
</feature>
<keyword evidence="7" id="KW-0285">Flavoprotein</keyword>
<evidence type="ECO:0000256" key="2">
    <source>
        <dbReference type="ARBA" id="ARBA00008014"/>
    </source>
</evidence>
<evidence type="ECO:0000313" key="9">
    <source>
        <dbReference type="EMBL" id="GGD67344.1"/>
    </source>
</evidence>
<dbReference type="InterPro" id="IPR000453">
    <property type="entry name" value="Chorismate_synth"/>
</dbReference>
<protein>
    <recommendedName>
        <fullName evidence="3 7">Chorismate synthase</fullName>
        <shortName evidence="7">CS</shortName>
        <ecNumber evidence="3 7">4.2.3.5</ecNumber>
    </recommendedName>
    <alternativeName>
        <fullName evidence="7">5-enolpyruvylshikimate-3-phosphate phospholyase</fullName>
    </alternativeName>
</protein>
<evidence type="ECO:0000256" key="4">
    <source>
        <dbReference type="ARBA" id="ARBA00022605"/>
    </source>
</evidence>
<name>A0ABQ1RI45_9ALTE</name>
<dbReference type="PROSITE" id="PS00789">
    <property type="entry name" value="CHORISMATE_SYNTHASE_3"/>
    <property type="match status" value="1"/>
</dbReference>
<feature type="binding site" evidence="7">
    <location>
        <begin position="293"/>
        <end position="297"/>
    </location>
    <ligand>
        <name>FMN</name>
        <dbReference type="ChEBI" id="CHEBI:58210"/>
    </ligand>
</feature>
<proteinExistence type="inferred from homology"/>
<keyword evidence="7" id="KW-0521">NADP</keyword>
<evidence type="ECO:0000256" key="1">
    <source>
        <dbReference type="ARBA" id="ARBA00005044"/>
    </source>
</evidence>
<gene>
    <name evidence="7 9" type="primary">aroC</name>
    <name evidence="9" type="ORF">GCM10011357_23180</name>
</gene>
<dbReference type="RefSeq" id="WP_099034976.1">
    <property type="nucleotide sequence ID" value="NZ_BMGJ01000008.1"/>
</dbReference>
<comment type="similarity">
    <text evidence="2 7 8">Belongs to the chorismate synthase family.</text>
</comment>
<dbReference type="PANTHER" id="PTHR21085">
    <property type="entry name" value="CHORISMATE SYNTHASE"/>
    <property type="match status" value="1"/>
</dbReference>
<dbReference type="PROSITE" id="PS00788">
    <property type="entry name" value="CHORISMATE_SYNTHASE_2"/>
    <property type="match status" value="1"/>
</dbReference>
<sequence length="365" mass="38889">MAGNHFGKLFTITTFGESHGIAIGGVVDGCPPGLEISEADLQTDLDRRKPGTSRYTTARREADEVKILSGVFEGKTTGTSIGLLIENTDQRSKDYSKIKDIFRPGHADYTYQQKYGLRDYRGGGRSSARETAIRVAAGAIAKKYLKDRLGIEIHGYLSQLGPIELAAKDLSIVNDNPFFCADAAKLDELDAYMRELKKTGDSIGAKVSVRASAVPVGLGEPVFDRLDADIAHAMMGINAVKGVEIGDGFAVVNQKGSEHRDAMTPRGFKSNRSGGVLGGISSGQDIVAHLALKPTSSISVPGESVDIHGHSAEVVTKGRHDPCVGIRAVPIAEAMLALVLMDHFLRHRGQNADVSSPTPVLPASD</sequence>
<feature type="binding site" evidence="7">
    <location>
        <position position="319"/>
    </location>
    <ligand>
        <name>FMN</name>
        <dbReference type="ChEBI" id="CHEBI:58210"/>
    </ligand>
</feature>
<feature type="binding site" evidence="7">
    <location>
        <begin position="125"/>
        <end position="127"/>
    </location>
    <ligand>
        <name>FMN</name>
        <dbReference type="ChEBI" id="CHEBI:58210"/>
    </ligand>
</feature>
<evidence type="ECO:0000313" key="10">
    <source>
        <dbReference type="Proteomes" id="UP000614272"/>
    </source>
</evidence>
<dbReference type="InterPro" id="IPR020541">
    <property type="entry name" value="Chorismate_synthase_CS"/>
</dbReference>
<dbReference type="PANTHER" id="PTHR21085:SF0">
    <property type="entry name" value="CHORISMATE SYNTHASE"/>
    <property type="match status" value="1"/>
</dbReference>
<feature type="binding site" evidence="7">
    <location>
        <position position="54"/>
    </location>
    <ligand>
        <name>NADP(+)</name>
        <dbReference type="ChEBI" id="CHEBI:58349"/>
    </ligand>
</feature>
<comment type="subunit">
    <text evidence="7">Homotetramer.</text>
</comment>
<keyword evidence="10" id="KW-1185">Reference proteome</keyword>